<dbReference type="EMBL" id="KX235476">
    <property type="protein sequence ID" value="ANM86205.1"/>
    <property type="molecule type" value="mRNA"/>
</dbReference>
<evidence type="ECO:0000259" key="5">
    <source>
        <dbReference type="Pfam" id="PF00327"/>
    </source>
</evidence>
<dbReference type="InterPro" id="IPR016082">
    <property type="entry name" value="Ribosomal_uL30_ferredoxin-like"/>
</dbReference>
<dbReference type="GO" id="GO:0003723">
    <property type="term" value="F:RNA binding"/>
    <property type="evidence" value="ECO:0007669"/>
    <property type="project" value="InterPro"/>
</dbReference>
<dbReference type="NCBIfam" id="TIGR01310">
    <property type="entry name" value="uL30_euk"/>
    <property type="match status" value="1"/>
</dbReference>
<dbReference type="InterPro" id="IPR035808">
    <property type="entry name" value="Ribosomal_uL30_euk_arc"/>
</dbReference>
<dbReference type="AlphaFoldDB" id="A0A192ZIG9"/>
<dbReference type="Gene3D" id="3.30.1390.20">
    <property type="entry name" value="Ribosomal protein L30, ferredoxin-like fold domain"/>
    <property type="match status" value="2"/>
</dbReference>
<dbReference type="InterPro" id="IPR012988">
    <property type="entry name" value="Ribosomal_uL30_N_euk"/>
</dbReference>
<dbReference type="Pfam" id="PF08079">
    <property type="entry name" value="Ribosomal_L30_N"/>
    <property type="match status" value="1"/>
</dbReference>
<dbReference type="FunFam" id="3.30.1390.20:FF:000002">
    <property type="entry name" value="60S ribosomal protein L7"/>
    <property type="match status" value="1"/>
</dbReference>
<protein>
    <submittedName>
        <fullName evidence="7">60S ribosomal protein L7-3</fullName>
    </submittedName>
</protein>
<feature type="domain" description="Large ribosomal subunit protein uL30-like ferredoxin-like fold" evidence="5">
    <location>
        <begin position="82"/>
        <end position="132"/>
    </location>
</feature>
<evidence type="ECO:0000256" key="3">
    <source>
        <dbReference type="ARBA" id="ARBA00023274"/>
    </source>
</evidence>
<comment type="similarity">
    <text evidence="1">Belongs to the universal ribosomal protein uL30 family.</text>
</comment>
<dbReference type="InterPro" id="IPR005998">
    <property type="entry name" value="Ribosomal_uL30_euk"/>
</dbReference>
<keyword evidence="3" id="KW-0687">Ribonucleoprotein</keyword>
<evidence type="ECO:0000313" key="7">
    <source>
        <dbReference type="EMBL" id="ANM86205.1"/>
    </source>
</evidence>
<organism evidence="7">
    <name type="scientific">Stygiella incarcerata</name>
    <dbReference type="NCBI Taxonomy" id="1712417"/>
    <lineage>
        <taxon>Eukaryota</taxon>
        <taxon>Discoba</taxon>
        <taxon>Jakobida</taxon>
        <taxon>Andalucina</taxon>
        <taxon>Stygiellidae</taxon>
        <taxon>Stygiella</taxon>
    </lineage>
</organism>
<dbReference type="InterPro" id="IPR039699">
    <property type="entry name" value="Ribosomal_uL30"/>
</dbReference>
<dbReference type="CDD" id="cd01657">
    <property type="entry name" value="Ribosomal_L7_archeal_euk"/>
    <property type="match status" value="1"/>
</dbReference>
<dbReference type="GO" id="GO:0000463">
    <property type="term" value="P:maturation of LSU-rRNA from tricistronic rRNA transcript (SSU-rRNA, 5.8S rRNA, LSU-rRNA)"/>
    <property type="evidence" value="ECO:0007669"/>
    <property type="project" value="TreeGrafter"/>
</dbReference>
<dbReference type="GO" id="GO:0003735">
    <property type="term" value="F:structural constituent of ribosome"/>
    <property type="evidence" value="ECO:0007669"/>
    <property type="project" value="TreeGrafter"/>
</dbReference>
<accession>A0A192ZIG9</accession>
<feature type="coiled-coil region" evidence="4">
    <location>
        <begin position="17"/>
        <end position="66"/>
    </location>
</feature>
<sequence>MEVEKVPEVHLKKRAALEIAAEKLREMRTQRKAASLKKRGEYIKRAEKYVKEYRDAERSLVRMRRVAKKHGNFFLEPEPRLLFVIRIRGINGVSPRVRKILQLLRLRHINAGVFVRVNKASLSMLKLVEPYIAYGEPNLRSVRELIYKRGFAKLGKQRIPLTSNVIIEKELGKYGIICMEDLIHEIITVGPHFKEANNFLWTFKLSSPKGGMTMKRRHFIEGGEYGDHEHKINVLIRAMN</sequence>
<feature type="domain" description="Large ribosomal subunit protein uL30 N-terminal eukaryotes" evidence="6">
    <location>
        <begin position="6"/>
        <end position="77"/>
    </location>
</feature>
<proteinExistence type="evidence at transcript level"/>
<keyword evidence="2 7" id="KW-0689">Ribosomal protein</keyword>
<dbReference type="InterPro" id="IPR036919">
    <property type="entry name" value="Ribo_uL30_ferredoxin-like_sf"/>
</dbReference>
<keyword evidence="4" id="KW-0175">Coiled coil</keyword>
<reference evidence="7" key="1">
    <citation type="submission" date="2016-05" db="EMBL/GenBank/DDBJ databases">
        <title>Novel hydrogenosomes in the microaerophilic jakobid Stygiella incarcerata.</title>
        <authorList>
            <person name="Leger M.M."/>
            <person name="Eme L."/>
            <person name="Hug L.A."/>
            <person name="Roger A.J."/>
        </authorList>
    </citation>
    <scope>NUCLEOTIDE SEQUENCE</scope>
</reference>
<dbReference type="PANTHER" id="PTHR11524:SF16">
    <property type="entry name" value="LARGE RIBOSOMAL SUBUNIT PROTEIN UL30"/>
    <property type="match status" value="1"/>
</dbReference>
<evidence type="ECO:0000256" key="1">
    <source>
        <dbReference type="ARBA" id="ARBA00007594"/>
    </source>
</evidence>
<gene>
    <name evidence="7" type="primary">Rpl7a</name>
</gene>
<name>A0A192ZIG9_9EUKA</name>
<dbReference type="FunFam" id="3.30.1390.20:FF:000003">
    <property type="entry name" value="60S ribosomal protein L7"/>
    <property type="match status" value="1"/>
</dbReference>
<dbReference type="Pfam" id="PF00327">
    <property type="entry name" value="Ribosomal_L30"/>
    <property type="match status" value="1"/>
</dbReference>
<dbReference type="GO" id="GO:0022625">
    <property type="term" value="C:cytosolic large ribosomal subunit"/>
    <property type="evidence" value="ECO:0007669"/>
    <property type="project" value="TreeGrafter"/>
</dbReference>
<evidence type="ECO:0000259" key="6">
    <source>
        <dbReference type="Pfam" id="PF08079"/>
    </source>
</evidence>
<dbReference type="SUPFAM" id="SSF55129">
    <property type="entry name" value="Ribosomal protein L30p/L7e"/>
    <property type="match status" value="1"/>
</dbReference>
<evidence type="ECO:0000256" key="2">
    <source>
        <dbReference type="ARBA" id="ARBA00022980"/>
    </source>
</evidence>
<evidence type="ECO:0000256" key="4">
    <source>
        <dbReference type="SAM" id="Coils"/>
    </source>
</evidence>
<dbReference type="PANTHER" id="PTHR11524">
    <property type="entry name" value="60S RIBOSOMAL PROTEIN L7"/>
    <property type="match status" value="1"/>
</dbReference>